<evidence type="ECO:0000313" key="2">
    <source>
        <dbReference type="EMBL" id="CCH85896.1"/>
    </source>
</evidence>
<organism evidence="2 3">
    <name type="scientific">Modestobacter italicus (strain DSM 44449 / CECT 9708 / BC 501)</name>
    <dbReference type="NCBI Taxonomy" id="2732864"/>
    <lineage>
        <taxon>Bacteria</taxon>
        <taxon>Bacillati</taxon>
        <taxon>Actinomycetota</taxon>
        <taxon>Actinomycetes</taxon>
        <taxon>Geodermatophilales</taxon>
        <taxon>Geodermatophilaceae</taxon>
        <taxon>Modestobacter</taxon>
    </lineage>
</organism>
<evidence type="ECO:0000256" key="1">
    <source>
        <dbReference type="SAM" id="MobiDB-lite"/>
    </source>
</evidence>
<evidence type="ECO:0000313" key="3">
    <source>
        <dbReference type="Proteomes" id="UP000006461"/>
    </source>
</evidence>
<proteinExistence type="predicted"/>
<feature type="compositionally biased region" description="Basic and acidic residues" evidence="1">
    <location>
        <begin position="7"/>
        <end position="23"/>
    </location>
</feature>
<reference evidence="2 3" key="1">
    <citation type="journal article" date="2012" name="J. Bacteriol.">
        <title>Genome Sequence of Radiation-Resistant Modestobacter marinus Strain BC501, a Representative Actinobacterium That Thrives on Calcareous Stone Surfaces.</title>
        <authorList>
            <person name="Normand P."/>
            <person name="Gury J."/>
            <person name="Pujic P."/>
            <person name="Chouaia B."/>
            <person name="Crotti E."/>
            <person name="Brusetti L."/>
            <person name="Daffonchio D."/>
            <person name="Vacherie B."/>
            <person name="Barbe V."/>
            <person name="Medigue C."/>
            <person name="Calteau A."/>
            <person name="Ghodhbane-Gtari F."/>
            <person name="Essoussi I."/>
            <person name="Nouioui I."/>
            <person name="Abbassi-Ghozzi I."/>
            <person name="Gtari M."/>
        </authorList>
    </citation>
    <scope>NUCLEOTIDE SEQUENCE [LARGE SCALE GENOMIC DNA]</scope>
    <source>
        <strain evidence="3">BC 501</strain>
    </source>
</reference>
<dbReference type="KEGG" id="mmar:MODMU_0438"/>
<gene>
    <name evidence="2" type="ordered locus">MODMU_0438</name>
</gene>
<keyword evidence="3" id="KW-1185">Reference proteome</keyword>
<dbReference type="HOGENOM" id="CLU_2789345_0_0_11"/>
<name>I4ER83_MODI5</name>
<feature type="region of interest" description="Disordered" evidence="1">
    <location>
        <begin position="1"/>
        <end position="68"/>
    </location>
</feature>
<dbReference type="Proteomes" id="UP000006461">
    <property type="component" value="Chromosome"/>
</dbReference>
<dbReference type="EMBL" id="FO203431">
    <property type="protein sequence ID" value="CCH85896.1"/>
    <property type="molecule type" value="Genomic_DNA"/>
</dbReference>
<sequence length="68" mass="7220">MRLAYRSSEDQTIRIRHPSREGTVHPGMGSVIAGPGCMPISLTASGRPAPSHPRSLRAGDTDNYGSDS</sequence>
<accession>I4ER83</accession>
<protein>
    <submittedName>
        <fullName evidence="2">Uncharacterized protein</fullName>
    </submittedName>
</protein>
<dbReference type="AlphaFoldDB" id="I4ER83"/>